<dbReference type="Gene3D" id="1.25.10.10">
    <property type="entry name" value="Leucine-rich Repeat Variant"/>
    <property type="match status" value="1"/>
</dbReference>
<dbReference type="InterPro" id="IPR011989">
    <property type="entry name" value="ARM-like"/>
</dbReference>
<reference evidence="2" key="1">
    <citation type="journal article" date="2011" name="PLoS Biol.">
        <title>Gene gain and loss during evolution of obligate parasitism in the white rust pathogen of Arabidopsis thaliana.</title>
        <authorList>
            <person name="Kemen E."/>
            <person name="Gardiner A."/>
            <person name="Schultz-Larsen T."/>
            <person name="Kemen A.C."/>
            <person name="Balmuth A.L."/>
            <person name="Robert-Seilaniantz A."/>
            <person name="Bailey K."/>
            <person name="Holub E."/>
            <person name="Studholme D.J."/>
            <person name="Maclean D."/>
            <person name="Jones J.D."/>
        </authorList>
    </citation>
    <scope>NUCLEOTIDE SEQUENCE</scope>
</reference>
<feature type="compositionally biased region" description="Low complexity" evidence="1">
    <location>
        <begin position="1861"/>
        <end position="1871"/>
    </location>
</feature>
<dbReference type="Gene3D" id="2.30.30.140">
    <property type="match status" value="2"/>
</dbReference>
<feature type="region of interest" description="Disordered" evidence="1">
    <location>
        <begin position="869"/>
        <end position="938"/>
    </location>
</feature>
<feature type="compositionally biased region" description="Acidic residues" evidence="1">
    <location>
        <begin position="1904"/>
        <end position="1915"/>
    </location>
</feature>
<dbReference type="InterPro" id="IPR016024">
    <property type="entry name" value="ARM-type_fold"/>
</dbReference>
<gene>
    <name evidence="2" type="primary">AlNc14C26G2557</name>
    <name evidence="2" type="ORF">ALNC14_029590</name>
</gene>
<proteinExistence type="predicted"/>
<feature type="region of interest" description="Disordered" evidence="1">
    <location>
        <begin position="806"/>
        <end position="854"/>
    </location>
</feature>
<evidence type="ECO:0000313" key="2">
    <source>
        <dbReference type="EMBL" id="CCA16816.1"/>
    </source>
</evidence>
<feature type="compositionally biased region" description="Basic and acidic residues" evidence="1">
    <location>
        <begin position="1690"/>
        <end position="1700"/>
    </location>
</feature>
<dbReference type="CDD" id="cd04508">
    <property type="entry name" value="Tudor_SF"/>
    <property type="match status" value="2"/>
</dbReference>
<feature type="compositionally biased region" description="Basic and acidic residues" evidence="1">
    <location>
        <begin position="1308"/>
        <end position="1320"/>
    </location>
</feature>
<organism evidence="2">
    <name type="scientific">Albugo laibachii Nc14</name>
    <dbReference type="NCBI Taxonomy" id="890382"/>
    <lineage>
        <taxon>Eukaryota</taxon>
        <taxon>Sar</taxon>
        <taxon>Stramenopiles</taxon>
        <taxon>Oomycota</taxon>
        <taxon>Peronosporomycetes</taxon>
        <taxon>Albuginales</taxon>
        <taxon>Albuginaceae</taxon>
        <taxon>Albugo</taxon>
    </lineage>
</organism>
<dbReference type="SUPFAM" id="SSF48371">
    <property type="entry name" value="ARM repeat"/>
    <property type="match status" value="1"/>
</dbReference>
<feature type="compositionally biased region" description="Acidic residues" evidence="1">
    <location>
        <begin position="1236"/>
        <end position="1249"/>
    </location>
</feature>
<feature type="compositionally biased region" description="Acidic residues" evidence="1">
    <location>
        <begin position="1334"/>
        <end position="1345"/>
    </location>
</feature>
<dbReference type="EMBL" id="FR824071">
    <property type="protein sequence ID" value="CCA16816.1"/>
    <property type="molecule type" value="Genomic_DNA"/>
</dbReference>
<feature type="compositionally biased region" description="Polar residues" evidence="1">
    <location>
        <begin position="715"/>
        <end position="754"/>
    </location>
</feature>
<feature type="compositionally biased region" description="Acidic residues" evidence="1">
    <location>
        <begin position="1432"/>
        <end position="1442"/>
    </location>
</feature>
<feature type="compositionally biased region" description="Basic and acidic residues" evidence="1">
    <location>
        <begin position="1824"/>
        <end position="1835"/>
    </location>
</feature>
<protein>
    <submittedName>
        <fullName evidence="2">Uncharacterized protein AlNc14C26G2557</fullName>
    </submittedName>
</protein>
<feature type="region of interest" description="Disordered" evidence="1">
    <location>
        <begin position="1505"/>
        <end position="1549"/>
    </location>
</feature>
<feature type="compositionally biased region" description="Basic and acidic residues" evidence="1">
    <location>
        <begin position="1505"/>
        <end position="1527"/>
    </location>
</feature>
<feature type="region of interest" description="Disordered" evidence="1">
    <location>
        <begin position="193"/>
        <end position="231"/>
    </location>
</feature>
<feature type="region of interest" description="Disordered" evidence="1">
    <location>
        <begin position="638"/>
        <end position="658"/>
    </location>
</feature>
<feature type="region of interest" description="Disordered" evidence="1">
    <location>
        <begin position="1685"/>
        <end position="1744"/>
    </location>
</feature>
<feature type="region of interest" description="Disordered" evidence="1">
    <location>
        <begin position="688"/>
        <end position="774"/>
    </location>
</feature>
<dbReference type="SUPFAM" id="SSF63748">
    <property type="entry name" value="Tudor/PWWP/MBT"/>
    <property type="match status" value="1"/>
</dbReference>
<feature type="compositionally biased region" description="Polar residues" evidence="1">
    <location>
        <begin position="809"/>
        <end position="824"/>
    </location>
</feature>
<feature type="compositionally biased region" description="Polar residues" evidence="1">
    <location>
        <begin position="584"/>
        <end position="609"/>
    </location>
</feature>
<evidence type="ECO:0000256" key="1">
    <source>
        <dbReference type="SAM" id="MobiDB-lite"/>
    </source>
</evidence>
<feature type="region of interest" description="Disordered" evidence="1">
    <location>
        <begin position="1414"/>
        <end position="1442"/>
    </location>
</feature>
<feature type="compositionally biased region" description="Polar residues" evidence="1">
    <location>
        <begin position="832"/>
        <end position="849"/>
    </location>
</feature>
<feature type="region of interest" description="Disordered" evidence="1">
    <location>
        <begin position="1226"/>
        <end position="1252"/>
    </location>
</feature>
<sequence>MEQNAFSVGTRIDCLYEGNTDKIWYPGRIAAVKVTEWDACVYEIQYDDGEVEYEVVQDYIRSHEYGTICCGTRVAGNYAASGDWYTGTITEVQDDGRYTIRYEDGEEEVNVTLDRIREFDDKKLEEEHDGAKLEMDRIKLEEEMTITYPHEEISSVDIVPHDYVEPPINSCDNSSFGPIVPVTTAIDVPANLMGPYEPSEPHGTVPPSHIVPSVTLTPQPESPDEIHDSSTQRDAIVVEEIPENPPNSQVDSHPPTEPCTESLNGPNMSHPQASSMQPTQPLQTDTETRDPPADVKEHLMSCLQQLHEHSVDIQTTKSLVSQVVQYSRSYPHATADILHSCNGASLLLDLLVANGSQAIVLCYCLVLLRRFCFLSPSNIEYFSQNDIIPTILYTMASFPEDAIVQASASGAIAAFLGPISGDIQRLETLLDLIFKSLYHHKTYSIHTRQVYFHSSQVLMELSQLGGNESIACLIWVKVCQKTNKMLDSIPFLLMLLYLKQALPAQDYKTIGTVGRFLTCIVTKYSHAVRLLQYYDGMNVLSAVLAIINEEEGMQQIVATAFDAIVLAKKQYPWPASGAEMGSPSKISSQAHMRQANTRSNEANAPSSRSLFPAAFPQSNGQYPSRVEWDASWNLSRKASDSLSKRPDKVSQKHPSCVKEERQRLLMATYGMPQKDKLDCKRKRSNYASNVAVASRSRPPKVMPTPKSQAGDHPRNSVTKNQRLMPAQNDTRGKQTPRTTSQKPQLKMTSSSLLFKTTKMRGPNQRSESLSHHSDSLSQYAKNLFQEQQSSLTKERLSFAEKLHRMIDRAQSSETTKGARQQTRPIPSKRPTTRSNTIETKSLRPNNTAVKDSKLAKPKKYQFIEPVGAQRAEPEVVQEEAGTELESISVQEEADGDLPTGSLEITADPSIDVGPPETSEQSVEQEAPVIEEGSDVKETEGHAHSTVLEDEPANEAAVAIAMNPTIQENAGRSSTGSEDGVIDFIEAAISIAKDEEENTSPHSQGNLDAFYDDEDFEWGSMTNDLPTEKAEFLEDAIKTSVEVGDLVPQIASTFVNGILSHSLLANSLCRESHTVTESLIAESERGSQVESDQSVCISAFNEDRWSLKDNTPPGSKLMDKPEGDLRLDAILEENEEVHHVDMNEGAHIEADEHVEQHKEPLEETLVLENAIESQEPPPLALDEVDEYSEEEDEVDQAHSLEDVLEEGSNKVEDHVEEGCNDMKEAIDADRQEAPASDLEEANEYSEEDEVIDRIQSPMDYLEDTEGLIENEEAQIGVQEPKEVQTETLREVVGLEPAIESKEPLASAFEARDSSDTKEKVDQNANVDNGLKDEEASIDAEEPEEPPNDIPGVVLSEVVARVESQDSPASALALERSKVQVRNPDDVLDIEAMYEVNEPLEASNDTRQVVVSVAPAIEAQEPPASVQDEKNDYSDVEESQDDALEDKEALMAIEEPAEPESDTHEVMGVEFQTLERQKSPALAVALQRTNDSNVEDPVQKVDKVLEQEEALIKKEEPVEAPDDTSKAEREDQESSALAPRTTADYSEGESFDNDIEVEEPLNEVEVHVDDPVEAPGGVDFAIETPREASCFDETTHHPEAVDLEKSPDDVLEAAVEKAEAYNEMEGEYDQDYDTSELIDSEDLEALQASEAHDAVVESILAEAAIEEPAQVHALESVEDTKVEALEADEGWSESKTEGKAEELQASESMHAEDRNRDREEPEEIATSASAFDEMVEKDAISESEEEQVESLMKAVVSPVVGVVDEADFLECNNLHQTMVQKFETEELVPSPPKPLESQLATPEPEVIAMMESTLSKLSELNSVEASHIEENDQHVDDNGSTLPSSGEEVFAPATSTNEASNGDEPLTDTLLMPLDDRSSSYSDQETHKESEQEEPAYAADVLEYANEYDEGFEEDALESTHEAEDFVTESVTQESSSLHKVPAIPPSDDEEMYDDADNFE</sequence>
<dbReference type="HOGENOM" id="CLU_234661_0_0_1"/>
<feature type="compositionally biased region" description="Basic and acidic residues" evidence="1">
    <location>
        <begin position="1872"/>
        <end position="1888"/>
    </location>
</feature>
<feature type="compositionally biased region" description="Basic and acidic residues" evidence="1">
    <location>
        <begin position="1707"/>
        <end position="1717"/>
    </location>
</feature>
<feature type="compositionally biased region" description="Polar residues" evidence="1">
    <location>
        <begin position="259"/>
        <end position="285"/>
    </location>
</feature>
<feature type="region of interest" description="Disordered" evidence="1">
    <location>
        <begin position="243"/>
        <end position="293"/>
    </location>
</feature>
<feature type="region of interest" description="Disordered" evidence="1">
    <location>
        <begin position="1293"/>
        <end position="1349"/>
    </location>
</feature>
<feature type="region of interest" description="Disordered" evidence="1">
    <location>
        <begin position="578"/>
        <end position="622"/>
    </location>
</feature>
<feature type="compositionally biased region" description="Polar residues" evidence="1">
    <location>
        <begin position="1927"/>
        <end position="1936"/>
    </location>
</feature>
<reference evidence="2" key="2">
    <citation type="submission" date="2011-02" db="EMBL/GenBank/DDBJ databases">
        <authorList>
            <person name="MacLean D."/>
        </authorList>
    </citation>
    <scope>NUCLEOTIDE SEQUENCE</scope>
</reference>
<accession>F0W6S1</accession>
<feature type="region of interest" description="Disordered" evidence="1">
    <location>
        <begin position="1821"/>
        <end position="1958"/>
    </location>
</feature>
<name>F0W6S1_9STRA</name>
<feature type="compositionally biased region" description="Acidic residues" evidence="1">
    <location>
        <begin position="1945"/>
        <end position="1958"/>
    </location>
</feature>